<dbReference type="InterPro" id="IPR028978">
    <property type="entry name" value="Chorismate_lyase_/UTRA_dom_sf"/>
</dbReference>
<dbReference type="InterPro" id="IPR036390">
    <property type="entry name" value="WH_DNA-bd_sf"/>
</dbReference>
<keyword evidence="1" id="KW-0805">Transcription regulation</keyword>
<evidence type="ECO:0000313" key="5">
    <source>
        <dbReference type="EMBL" id="SNU89258.1"/>
    </source>
</evidence>
<dbReference type="SUPFAM" id="SSF64288">
    <property type="entry name" value="Chorismate lyase-like"/>
    <property type="match status" value="1"/>
</dbReference>
<dbReference type="SMART" id="SM00345">
    <property type="entry name" value="HTH_GNTR"/>
    <property type="match status" value="1"/>
</dbReference>
<dbReference type="InterPro" id="IPR036388">
    <property type="entry name" value="WH-like_DNA-bd_sf"/>
</dbReference>
<dbReference type="Gene3D" id="1.10.10.10">
    <property type="entry name" value="Winged helix-like DNA-binding domain superfamily/Winged helix DNA-binding domain"/>
    <property type="match status" value="1"/>
</dbReference>
<dbReference type="Pfam" id="PF00392">
    <property type="entry name" value="GntR"/>
    <property type="match status" value="1"/>
</dbReference>
<dbReference type="AlphaFoldDB" id="A0A239SWP0"/>
<dbReference type="STRING" id="1123308.GCA_000380085_01722"/>
<dbReference type="GO" id="GO:0003677">
    <property type="term" value="F:DNA binding"/>
    <property type="evidence" value="ECO:0007669"/>
    <property type="project" value="UniProtKB-KW"/>
</dbReference>
<dbReference type="SMART" id="SM00866">
    <property type="entry name" value="UTRA"/>
    <property type="match status" value="1"/>
</dbReference>
<dbReference type="InterPro" id="IPR011663">
    <property type="entry name" value="UTRA"/>
</dbReference>
<dbReference type="InterPro" id="IPR050679">
    <property type="entry name" value="Bact_HTH_transcr_reg"/>
</dbReference>
<dbReference type="PRINTS" id="PR00035">
    <property type="entry name" value="HTHGNTR"/>
</dbReference>
<dbReference type="PROSITE" id="PS50949">
    <property type="entry name" value="HTH_GNTR"/>
    <property type="match status" value="1"/>
</dbReference>
<dbReference type="PANTHER" id="PTHR44846">
    <property type="entry name" value="MANNOSYL-D-GLYCERATE TRANSPORT/METABOLISM SYSTEM REPRESSOR MNGR-RELATED"/>
    <property type="match status" value="1"/>
</dbReference>
<sequence>MKNTKQHFIIQDLLSKIYSKKFKEDKLPTQRALATQYEVSRYTIQQCLKQLKQMGIVNMIQGDGIYINKSNLKNTLIYNSMTETPYRDIESKCILLQKIDANQDLANIFNIKYGDSLWEFKRIRIVNFEIKQLEHTYLPCYLFPYLSIDDIEGSIQDFVKSYDLSISHSMKQYRPINLTREQSELFMRKKGFAAMQILNHGILQSGEIFEYSEIIAVNFESVFYVPFDKKHHNDRLNY</sequence>
<keyword evidence="6" id="KW-1185">Reference proteome</keyword>
<dbReference type="OrthoDB" id="9816541at2"/>
<dbReference type="EMBL" id="LT906439">
    <property type="protein sequence ID" value="SNU89258.1"/>
    <property type="molecule type" value="Genomic_DNA"/>
</dbReference>
<keyword evidence="3" id="KW-0804">Transcription</keyword>
<dbReference type="PANTHER" id="PTHR44846:SF4">
    <property type="entry name" value="HTH GNTR-TYPE DOMAIN-CONTAINING PROTEIN"/>
    <property type="match status" value="1"/>
</dbReference>
<name>A0A239SWP0_9STRE</name>
<keyword evidence="2" id="KW-0238">DNA-binding</keyword>
<dbReference type="RefSeq" id="WP_018374260.1">
    <property type="nucleotide sequence ID" value="NZ_LT906439.1"/>
</dbReference>
<dbReference type="InterPro" id="IPR000524">
    <property type="entry name" value="Tscrpt_reg_HTH_GntR"/>
</dbReference>
<evidence type="ECO:0000313" key="6">
    <source>
        <dbReference type="Proteomes" id="UP000215185"/>
    </source>
</evidence>
<dbReference type="Proteomes" id="UP000215185">
    <property type="component" value="Chromosome 1"/>
</dbReference>
<evidence type="ECO:0000256" key="2">
    <source>
        <dbReference type="ARBA" id="ARBA00023125"/>
    </source>
</evidence>
<dbReference type="CDD" id="cd07377">
    <property type="entry name" value="WHTH_GntR"/>
    <property type="match status" value="1"/>
</dbReference>
<feature type="domain" description="HTH gntR-type" evidence="4">
    <location>
        <begin position="3"/>
        <end position="70"/>
    </location>
</feature>
<organism evidence="5 6">
    <name type="scientific">Streptococcus merionis</name>
    <dbReference type="NCBI Taxonomy" id="400065"/>
    <lineage>
        <taxon>Bacteria</taxon>
        <taxon>Bacillati</taxon>
        <taxon>Bacillota</taxon>
        <taxon>Bacilli</taxon>
        <taxon>Lactobacillales</taxon>
        <taxon>Streptococcaceae</taxon>
        <taxon>Streptococcus</taxon>
    </lineage>
</organism>
<dbReference type="GO" id="GO:0003700">
    <property type="term" value="F:DNA-binding transcription factor activity"/>
    <property type="evidence" value="ECO:0007669"/>
    <property type="project" value="InterPro"/>
</dbReference>
<reference evidence="5 6" key="1">
    <citation type="submission" date="2017-06" db="EMBL/GenBank/DDBJ databases">
        <authorList>
            <consortium name="Pathogen Informatics"/>
        </authorList>
    </citation>
    <scope>NUCLEOTIDE SEQUENCE [LARGE SCALE GENOMIC DNA]</scope>
    <source>
        <strain evidence="5 6">NCTC13788</strain>
    </source>
</reference>
<evidence type="ECO:0000259" key="4">
    <source>
        <dbReference type="PROSITE" id="PS50949"/>
    </source>
</evidence>
<gene>
    <name evidence="5" type="primary">ydhQ2_1</name>
    <name evidence="5" type="ORF">SAMEA4412692_01420</name>
</gene>
<dbReference type="eggNOG" id="COG2188">
    <property type="taxonomic scope" value="Bacteria"/>
</dbReference>
<accession>A0A239SWP0</accession>
<dbReference type="GO" id="GO:0045892">
    <property type="term" value="P:negative regulation of DNA-templated transcription"/>
    <property type="evidence" value="ECO:0007669"/>
    <property type="project" value="TreeGrafter"/>
</dbReference>
<dbReference type="KEGG" id="smen:SAMEA4412692_1420"/>
<evidence type="ECO:0000256" key="3">
    <source>
        <dbReference type="ARBA" id="ARBA00023163"/>
    </source>
</evidence>
<proteinExistence type="predicted"/>
<dbReference type="Gene3D" id="3.40.1410.10">
    <property type="entry name" value="Chorismate lyase-like"/>
    <property type="match status" value="1"/>
</dbReference>
<dbReference type="SUPFAM" id="SSF46785">
    <property type="entry name" value="Winged helix' DNA-binding domain"/>
    <property type="match status" value="1"/>
</dbReference>
<evidence type="ECO:0000256" key="1">
    <source>
        <dbReference type="ARBA" id="ARBA00023015"/>
    </source>
</evidence>
<protein>
    <submittedName>
        <fullName evidence="5">GntR family transcriptional regulator</fullName>
    </submittedName>
</protein>
<dbReference type="Pfam" id="PF07702">
    <property type="entry name" value="UTRA"/>
    <property type="match status" value="1"/>
</dbReference>